<dbReference type="Gene3D" id="6.10.140.140">
    <property type="match status" value="1"/>
</dbReference>
<dbReference type="CDD" id="cd07765">
    <property type="entry name" value="KRAB_A-box"/>
    <property type="match status" value="1"/>
</dbReference>
<evidence type="ECO:0000259" key="2">
    <source>
        <dbReference type="PROSITE" id="PS50805"/>
    </source>
</evidence>
<reference evidence="3 4" key="1">
    <citation type="journal article" date="2019" name="Mol. Ecol. Resour.">
        <title>Improving Illumina assemblies with Hi-C and long reads: an example with the North African dromedary.</title>
        <authorList>
            <person name="Elbers J.P."/>
            <person name="Rogers M.F."/>
            <person name="Perelman P.L."/>
            <person name="Proskuryakova A.A."/>
            <person name="Serdyukova N.A."/>
            <person name="Johnson W.E."/>
            <person name="Horin P."/>
            <person name="Corander J."/>
            <person name="Murphy D."/>
            <person name="Burger P.A."/>
        </authorList>
    </citation>
    <scope>NUCLEOTIDE SEQUENCE [LARGE SCALE GENOMIC DNA]</scope>
    <source>
        <strain evidence="3">Drom800</strain>
        <tissue evidence="3">Blood</tissue>
    </source>
</reference>
<protein>
    <submittedName>
        <fullName evidence="3">Zinc finger protein 805</fullName>
    </submittedName>
</protein>
<keyword evidence="1" id="KW-0732">Signal</keyword>
<dbReference type="Proteomes" id="UP000299084">
    <property type="component" value="Unassembled WGS sequence"/>
</dbReference>
<sequence>MSTTTACIFTLFCVNCGQGGLEMPVTYEDVAVTFTREEWGHLDPAQKTLYQEVMLETCGLLASLGCSLPKPELVYPLEHSPGSRTSKTGLSPGLCAALLYRGENLDAHKVNEGHQRIQLLRSLVSSGLVISTSGTPLLLTEGGSDEDFC</sequence>
<gene>
    <name evidence="3" type="ORF">Cadr_000012323</name>
</gene>
<dbReference type="Pfam" id="PF01352">
    <property type="entry name" value="KRAB"/>
    <property type="match status" value="1"/>
</dbReference>
<accession>A0A5N4DQA8</accession>
<organism evidence="3 4">
    <name type="scientific">Camelus dromedarius</name>
    <name type="common">Dromedary</name>
    <name type="synonym">Arabian camel</name>
    <dbReference type="NCBI Taxonomy" id="9838"/>
    <lineage>
        <taxon>Eukaryota</taxon>
        <taxon>Metazoa</taxon>
        <taxon>Chordata</taxon>
        <taxon>Craniata</taxon>
        <taxon>Vertebrata</taxon>
        <taxon>Euteleostomi</taxon>
        <taxon>Mammalia</taxon>
        <taxon>Eutheria</taxon>
        <taxon>Laurasiatheria</taxon>
        <taxon>Artiodactyla</taxon>
        <taxon>Tylopoda</taxon>
        <taxon>Camelidae</taxon>
        <taxon>Camelus</taxon>
    </lineage>
</organism>
<evidence type="ECO:0000313" key="3">
    <source>
        <dbReference type="EMBL" id="KAB1273240.1"/>
    </source>
</evidence>
<dbReference type="PANTHER" id="PTHR23232:SF151">
    <property type="entry name" value="EXPRESSED SEQUENCE AW146154-RELATED"/>
    <property type="match status" value="1"/>
</dbReference>
<evidence type="ECO:0000313" key="4">
    <source>
        <dbReference type="Proteomes" id="UP000299084"/>
    </source>
</evidence>
<comment type="caution">
    <text evidence="3">The sequence shown here is derived from an EMBL/GenBank/DDBJ whole genome shotgun (WGS) entry which is preliminary data.</text>
</comment>
<dbReference type="AlphaFoldDB" id="A0A5N4DQA8"/>
<feature type="chain" id="PRO_5024301572" evidence="1">
    <location>
        <begin position="20"/>
        <end position="149"/>
    </location>
</feature>
<dbReference type="SMART" id="SM00349">
    <property type="entry name" value="KRAB"/>
    <property type="match status" value="1"/>
</dbReference>
<name>A0A5N4DQA8_CAMDR</name>
<dbReference type="GO" id="GO:0006355">
    <property type="term" value="P:regulation of DNA-templated transcription"/>
    <property type="evidence" value="ECO:0007669"/>
    <property type="project" value="InterPro"/>
</dbReference>
<feature type="signal peptide" evidence="1">
    <location>
        <begin position="1"/>
        <end position="19"/>
    </location>
</feature>
<dbReference type="PANTHER" id="PTHR23232">
    <property type="entry name" value="KRAB DOMAIN C2H2 ZINC FINGER"/>
    <property type="match status" value="1"/>
</dbReference>
<dbReference type="SUPFAM" id="SSF109640">
    <property type="entry name" value="KRAB domain (Kruppel-associated box)"/>
    <property type="match status" value="1"/>
</dbReference>
<evidence type="ECO:0000256" key="1">
    <source>
        <dbReference type="SAM" id="SignalP"/>
    </source>
</evidence>
<keyword evidence="4" id="KW-1185">Reference proteome</keyword>
<dbReference type="EMBL" id="JWIN03000009">
    <property type="protein sequence ID" value="KAB1273240.1"/>
    <property type="molecule type" value="Genomic_DNA"/>
</dbReference>
<feature type="domain" description="KRAB" evidence="2">
    <location>
        <begin position="25"/>
        <end position="96"/>
    </location>
</feature>
<dbReference type="InterPro" id="IPR050169">
    <property type="entry name" value="Krueppel_C2H2_ZnF"/>
</dbReference>
<dbReference type="InterPro" id="IPR036051">
    <property type="entry name" value="KRAB_dom_sf"/>
</dbReference>
<dbReference type="PROSITE" id="PS50805">
    <property type="entry name" value="KRAB"/>
    <property type="match status" value="1"/>
</dbReference>
<proteinExistence type="predicted"/>
<dbReference type="InterPro" id="IPR001909">
    <property type="entry name" value="KRAB"/>
</dbReference>